<dbReference type="NCBIfam" id="NF003962">
    <property type="entry name" value="PRK05454.2-5"/>
    <property type="match status" value="1"/>
</dbReference>
<name>A0A517SFG3_9PLAN</name>
<evidence type="ECO:0000256" key="9">
    <source>
        <dbReference type="ARBA" id="ARBA00022692"/>
    </source>
</evidence>
<feature type="transmembrane region" description="Helical" evidence="12">
    <location>
        <begin position="56"/>
        <end position="84"/>
    </location>
</feature>
<evidence type="ECO:0000256" key="3">
    <source>
        <dbReference type="ARBA" id="ARBA00009337"/>
    </source>
</evidence>
<protein>
    <recommendedName>
        <fullName evidence="4">Glucans biosynthesis glucosyltransferase H</fullName>
    </recommendedName>
</protein>
<feature type="transmembrane region" description="Helical" evidence="12">
    <location>
        <begin position="451"/>
        <end position="472"/>
    </location>
</feature>
<gene>
    <name evidence="14" type="primary">mdoH</name>
    <name evidence="14" type="ORF">Pan44_29050</name>
</gene>
<evidence type="ECO:0000313" key="15">
    <source>
        <dbReference type="Proteomes" id="UP000315700"/>
    </source>
</evidence>
<keyword evidence="6" id="KW-0997">Cell inner membrane</keyword>
<dbReference type="GO" id="GO:0005886">
    <property type="term" value="C:plasma membrane"/>
    <property type="evidence" value="ECO:0007669"/>
    <property type="project" value="UniProtKB-SubCell"/>
</dbReference>
<keyword evidence="10 12" id="KW-1133">Transmembrane helix</keyword>
<keyword evidence="11 12" id="KW-0472">Membrane</keyword>
<evidence type="ECO:0000256" key="12">
    <source>
        <dbReference type="SAM" id="Phobius"/>
    </source>
</evidence>
<evidence type="ECO:0000256" key="5">
    <source>
        <dbReference type="ARBA" id="ARBA00022475"/>
    </source>
</evidence>
<dbReference type="SUPFAM" id="SSF53448">
    <property type="entry name" value="Nucleotide-diphospho-sugar transferases"/>
    <property type="match status" value="1"/>
</dbReference>
<accession>A0A517SFG3</accession>
<dbReference type="InParanoid" id="A0A517SFG3"/>
<evidence type="ECO:0000256" key="1">
    <source>
        <dbReference type="ARBA" id="ARBA00004429"/>
    </source>
</evidence>
<feature type="transmembrane region" description="Helical" evidence="12">
    <location>
        <begin position="539"/>
        <end position="559"/>
    </location>
</feature>
<dbReference type="PANTHER" id="PTHR43867">
    <property type="entry name" value="CELLULOSE SYNTHASE CATALYTIC SUBUNIT A [UDP-FORMING]"/>
    <property type="match status" value="1"/>
</dbReference>
<dbReference type="KEGG" id="ccos:Pan44_29050"/>
<dbReference type="Proteomes" id="UP000315700">
    <property type="component" value="Chromosome"/>
</dbReference>
<evidence type="ECO:0000313" key="14">
    <source>
        <dbReference type="EMBL" id="QDT54866.1"/>
    </source>
</evidence>
<keyword evidence="7 14" id="KW-0328">Glycosyltransferase</keyword>
<dbReference type="Pfam" id="PF13632">
    <property type="entry name" value="Glyco_trans_2_3"/>
    <property type="match status" value="1"/>
</dbReference>
<dbReference type="RefSeq" id="WP_145030684.1">
    <property type="nucleotide sequence ID" value="NZ_CP036271.1"/>
</dbReference>
<dbReference type="Gene3D" id="3.90.550.10">
    <property type="entry name" value="Spore Coat Polysaccharide Biosynthesis Protein SpsA, Chain A"/>
    <property type="match status" value="1"/>
</dbReference>
<dbReference type="PANTHER" id="PTHR43867:SF5">
    <property type="entry name" value="GLUCANS BIOSYNTHESIS GLUCOSYLTRANSFERASE H"/>
    <property type="match status" value="1"/>
</dbReference>
<dbReference type="EMBL" id="CP036271">
    <property type="protein sequence ID" value="QDT54866.1"/>
    <property type="molecule type" value="Genomic_DNA"/>
</dbReference>
<dbReference type="GO" id="GO:0016758">
    <property type="term" value="F:hexosyltransferase activity"/>
    <property type="evidence" value="ECO:0007669"/>
    <property type="project" value="TreeGrafter"/>
</dbReference>
<keyword evidence="5" id="KW-1003">Cell membrane</keyword>
<reference evidence="14 15" key="1">
    <citation type="submission" date="2019-02" db="EMBL/GenBank/DDBJ databases">
        <title>Deep-cultivation of Planctomycetes and their phenomic and genomic characterization uncovers novel biology.</title>
        <authorList>
            <person name="Wiegand S."/>
            <person name="Jogler M."/>
            <person name="Boedeker C."/>
            <person name="Pinto D."/>
            <person name="Vollmers J."/>
            <person name="Rivas-Marin E."/>
            <person name="Kohn T."/>
            <person name="Peeters S.H."/>
            <person name="Heuer A."/>
            <person name="Rast P."/>
            <person name="Oberbeckmann S."/>
            <person name="Bunk B."/>
            <person name="Jeske O."/>
            <person name="Meyerdierks A."/>
            <person name="Storesund J.E."/>
            <person name="Kallscheuer N."/>
            <person name="Luecker S."/>
            <person name="Lage O.M."/>
            <person name="Pohl T."/>
            <person name="Merkel B.J."/>
            <person name="Hornburger P."/>
            <person name="Mueller R.-W."/>
            <person name="Bruemmer F."/>
            <person name="Labrenz M."/>
            <person name="Spormann A.M."/>
            <person name="Op den Camp H."/>
            <person name="Overmann J."/>
            <person name="Amann R."/>
            <person name="Jetten M.S.M."/>
            <person name="Mascher T."/>
            <person name="Medema M.H."/>
            <person name="Devos D.P."/>
            <person name="Kaster A.-K."/>
            <person name="Ovreas L."/>
            <person name="Rohde M."/>
            <person name="Galperin M.Y."/>
            <person name="Jogler C."/>
        </authorList>
    </citation>
    <scope>NUCLEOTIDE SEQUENCE [LARGE SCALE GENOMIC DNA]</scope>
    <source>
        <strain evidence="14 15">Pan44</strain>
    </source>
</reference>
<evidence type="ECO:0000256" key="6">
    <source>
        <dbReference type="ARBA" id="ARBA00022519"/>
    </source>
</evidence>
<sequence length="681" mass="75404">MNANGVLHRAGEFLRRPGVARVVLCLLTVATTAYALNMFSGTLIGGGMNMLERLLLPLFAVLFAWIALSFWTATLGFVVTMLGVRRCCAPATNSKAAPVGRSAVLIPVYNESPADVFASVDAMLKSLDETGHAGQFDLFVLSDTTNPDIWLEEERTWAALVSEGRSGARVFYRRRPKNTSRKAGNIADFCTRWGAHYSYMIVLDADSLMEGETFCEMARRMDADAELGILQVPPTPINRMSFFARLQQFAARLYGPVFIQGFATWAHYDSNYWGHNAIIRIEPFMKHCGLPVLPGKAPLGGEILSHDFVEAALMRRAGYKVCLADDLDGSYEECPTKLIDFAKRDQRWCQGNMQHIRLVFSEGFLPISRFHLACGAMSYLASPLWMLFMVLGGLAMIVDQLDPVSRQRAVASAASVFALSMALLILPKVYSVIALVRDRAKLAHLGGWRKVIGSVLIESLVSMLIAPIMMLFHTRFVVATLMGESVQWNAQNRGEGGFSLIDSMRDYRTHTLVGLAATAIVAFAAPHLLLWFLPVVFGLVLSVPVTGILDSLAIGQWLARRRLLLIPEEASSPRVVRLQKQAARRREQSAAEVDRSRLFLRVLIDPSFHALHQTILQATDSHLPIAPAELRAAKEVFEKDGPEAMSVQSRRMILSDANALKEFHIRARTRQRAAATTTLAN</sequence>
<comment type="subcellular location">
    <subcellularLocation>
        <location evidence="1">Cell inner membrane</location>
        <topology evidence="1">Multi-pass membrane protein</topology>
    </subcellularLocation>
</comment>
<dbReference type="CDD" id="cd04191">
    <property type="entry name" value="Glucan_BSP_MdoH"/>
    <property type="match status" value="1"/>
</dbReference>
<dbReference type="NCBIfam" id="NF003958">
    <property type="entry name" value="PRK05454.2-1"/>
    <property type="match status" value="1"/>
</dbReference>
<dbReference type="InterPro" id="IPR050321">
    <property type="entry name" value="Glycosyltr_2/OpgH_subfam"/>
</dbReference>
<keyword evidence="8 14" id="KW-0808">Transferase</keyword>
<feature type="transmembrane region" description="Helical" evidence="12">
    <location>
        <begin position="20"/>
        <end position="44"/>
    </location>
</feature>
<evidence type="ECO:0000256" key="8">
    <source>
        <dbReference type="ARBA" id="ARBA00022679"/>
    </source>
</evidence>
<dbReference type="InterPro" id="IPR029044">
    <property type="entry name" value="Nucleotide-diphossugar_trans"/>
</dbReference>
<proteinExistence type="inferred from homology"/>
<keyword evidence="9 12" id="KW-0812">Transmembrane</keyword>
<dbReference type="FunCoup" id="A0A517SFG3">
    <property type="interactions" value="29"/>
</dbReference>
<evidence type="ECO:0000256" key="10">
    <source>
        <dbReference type="ARBA" id="ARBA00022989"/>
    </source>
</evidence>
<dbReference type="AlphaFoldDB" id="A0A517SFG3"/>
<feature type="domain" description="Glycosyltransferase 2-like" evidence="13">
    <location>
        <begin position="201"/>
        <end position="417"/>
    </location>
</feature>
<feature type="transmembrane region" description="Helical" evidence="12">
    <location>
        <begin position="410"/>
        <end position="431"/>
    </location>
</feature>
<evidence type="ECO:0000256" key="11">
    <source>
        <dbReference type="ARBA" id="ARBA00023136"/>
    </source>
</evidence>
<organism evidence="14 15">
    <name type="scientific">Caulifigura coniformis</name>
    <dbReference type="NCBI Taxonomy" id="2527983"/>
    <lineage>
        <taxon>Bacteria</taxon>
        <taxon>Pseudomonadati</taxon>
        <taxon>Planctomycetota</taxon>
        <taxon>Planctomycetia</taxon>
        <taxon>Planctomycetales</taxon>
        <taxon>Planctomycetaceae</taxon>
        <taxon>Caulifigura</taxon>
    </lineage>
</organism>
<comment type="pathway">
    <text evidence="2">Glycan metabolism; osmoregulated periplasmic glucan (OPG) biosynthesis.</text>
</comment>
<evidence type="ECO:0000259" key="13">
    <source>
        <dbReference type="Pfam" id="PF13632"/>
    </source>
</evidence>
<dbReference type="InterPro" id="IPR001173">
    <property type="entry name" value="Glyco_trans_2-like"/>
</dbReference>
<feature type="transmembrane region" description="Helical" evidence="12">
    <location>
        <begin position="512"/>
        <end position="533"/>
    </location>
</feature>
<evidence type="ECO:0000256" key="4">
    <source>
        <dbReference type="ARBA" id="ARBA00020585"/>
    </source>
</evidence>
<keyword evidence="15" id="KW-1185">Reference proteome</keyword>
<dbReference type="OrthoDB" id="9806824at2"/>
<comment type="similarity">
    <text evidence="3">Belongs to the glycosyltransferase 2 family. OpgH subfamily.</text>
</comment>
<evidence type="ECO:0000256" key="7">
    <source>
        <dbReference type="ARBA" id="ARBA00022676"/>
    </source>
</evidence>
<evidence type="ECO:0000256" key="2">
    <source>
        <dbReference type="ARBA" id="ARBA00005001"/>
    </source>
</evidence>
<feature type="transmembrane region" description="Helical" evidence="12">
    <location>
        <begin position="376"/>
        <end position="398"/>
    </location>
</feature>